<keyword evidence="3" id="KW-1185">Reference proteome</keyword>
<reference evidence="2 3" key="1">
    <citation type="journal article" date="2013" name="Genome Announc.">
        <title>Draft Genome Sequence of an Alphaproteobacterium, Caenispirillum salinarum AK4(T), Isolated from a Solar Saltern.</title>
        <authorList>
            <person name="Khatri I."/>
            <person name="Singh A."/>
            <person name="Korpole S."/>
            <person name="Pinnaka A.K."/>
            <person name="Subramanian S."/>
        </authorList>
    </citation>
    <scope>NUCLEOTIDE SEQUENCE [LARGE SCALE GENOMIC DNA]</scope>
    <source>
        <strain evidence="2 3">AK4</strain>
    </source>
</reference>
<accession>K9GZW6</accession>
<dbReference type="InterPro" id="IPR023393">
    <property type="entry name" value="START-like_dom_sf"/>
</dbReference>
<dbReference type="SUPFAM" id="SSF55961">
    <property type="entry name" value="Bet v1-like"/>
    <property type="match status" value="1"/>
</dbReference>
<dbReference type="RefSeq" id="WP_009540282.1">
    <property type="nucleotide sequence ID" value="NZ_ANHY01000007.1"/>
</dbReference>
<sequence length="164" mass="17183">MPRLALAAAAAVAALILAPAAASADAGMTAVYETTPDKLWDLVDFHQPSEAIMPPIASSVREGEGVGATKVNTLADGGGDIHLLLAYYAPEDRAFNYTIQEGPLPVKNYVGQVRVTDAGEGRAALSWQGTYDAAGVPEDKADEILGGFYASIADRIGETYTRVE</sequence>
<dbReference type="AlphaFoldDB" id="K9GZW6"/>
<evidence type="ECO:0000313" key="2">
    <source>
        <dbReference type="EMBL" id="EKV30837.1"/>
    </source>
</evidence>
<keyword evidence="1" id="KW-0732">Signal</keyword>
<evidence type="ECO:0000313" key="3">
    <source>
        <dbReference type="Proteomes" id="UP000009881"/>
    </source>
</evidence>
<dbReference type="Pfam" id="PF10604">
    <property type="entry name" value="Polyketide_cyc2"/>
    <property type="match status" value="1"/>
</dbReference>
<dbReference type="Proteomes" id="UP000009881">
    <property type="component" value="Unassembled WGS sequence"/>
</dbReference>
<comment type="caution">
    <text evidence="2">The sequence shown here is derived from an EMBL/GenBank/DDBJ whole genome shotgun (WGS) entry which is preliminary data.</text>
</comment>
<dbReference type="STRING" id="1238182.C882_4174"/>
<dbReference type="EMBL" id="ANHY01000007">
    <property type="protein sequence ID" value="EKV30837.1"/>
    <property type="molecule type" value="Genomic_DNA"/>
</dbReference>
<protein>
    <recommendedName>
        <fullName evidence="4">SRPBCC family protein</fullName>
    </recommendedName>
</protein>
<gene>
    <name evidence="2" type="ORF">C882_4174</name>
</gene>
<name>K9GZW6_9PROT</name>
<dbReference type="OrthoDB" id="1364128at2"/>
<evidence type="ECO:0008006" key="4">
    <source>
        <dbReference type="Google" id="ProtNLM"/>
    </source>
</evidence>
<feature type="signal peptide" evidence="1">
    <location>
        <begin position="1"/>
        <end position="24"/>
    </location>
</feature>
<feature type="chain" id="PRO_5003929583" description="SRPBCC family protein" evidence="1">
    <location>
        <begin position="25"/>
        <end position="164"/>
    </location>
</feature>
<organism evidence="2 3">
    <name type="scientific">Caenispirillum salinarum AK4</name>
    <dbReference type="NCBI Taxonomy" id="1238182"/>
    <lineage>
        <taxon>Bacteria</taxon>
        <taxon>Pseudomonadati</taxon>
        <taxon>Pseudomonadota</taxon>
        <taxon>Alphaproteobacteria</taxon>
        <taxon>Rhodospirillales</taxon>
        <taxon>Novispirillaceae</taxon>
        <taxon>Caenispirillum</taxon>
    </lineage>
</organism>
<dbReference type="Gene3D" id="3.30.530.20">
    <property type="match status" value="1"/>
</dbReference>
<dbReference type="InterPro" id="IPR019587">
    <property type="entry name" value="Polyketide_cyclase/dehydratase"/>
</dbReference>
<evidence type="ECO:0000256" key="1">
    <source>
        <dbReference type="SAM" id="SignalP"/>
    </source>
</evidence>
<proteinExistence type="predicted"/>
<dbReference type="CDD" id="cd07821">
    <property type="entry name" value="PYR_PYL_RCAR_like"/>
    <property type="match status" value="1"/>
</dbReference>